<feature type="domain" description="Ubiquitin-like protease family profile" evidence="5">
    <location>
        <begin position="1"/>
        <end position="136"/>
    </location>
</feature>
<dbReference type="OrthoDB" id="2438720at2759"/>
<dbReference type="GO" id="GO:0000338">
    <property type="term" value="P:protein deneddylation"/>
    <property type="evidence" value="ECO:0007669"/>
    <property type="project" value="TreeGrafter"/>
</dbReference>
<dbReference type="Pfam" id="PF02902">
    <property type="entry name" value="Peptidase_C48"/>
    <property type="match status" value="1"/>
</dbReference>
<dbReference type="GO" id="GO:0008234">
    <property type="term" value="F:cysteine-type peptidase activity"/>
    <property type="evidence" value="ECO:0007669"/>
    <property type="project" value="UniProtKB-KW"/>
</dbReference>
<dbReference type="InterPro" id="IPR003653">
    <property type="entry name" value="Peptidase_C48_C"/>
</dbReference>
<dbReference type="InterPro" id="IPR044613">
    <property type="entry name" value="Nep1/2-like"/>
</dbReference>
<evidence type="ECO:0000256" key="3">
    <source>
        <dbReference type="ARBA" id="ARBA00022801"/>
    </source>
</evidence>
<keyword evidence="4" id="KW-0788">Thiol protease</keyword>
<keyword evidence="3" id="KW-0378">Hydrolase</keyword>
<accession>A0A9N9FZD4</accession>
<dbReference type="AlphaFoldDB" id="A0A9N9FZD4"/>
<evidence type="ECO:0000259" key="5">
    <source>
        <dbReference type="PROSITE" id="PS50600"/>
    </source>
</evidence>
<dbReference type="PROSITE" id="PS50600">
    <property type="entry name" value="ULP_PROTEASE"/>
    <property type="match status" value="1"/>
</dbReference>
<dbReference type="Proteomes" id="UP000789396">
    <property type="component" value="Unassembled WGS sequence"/>
</dbReference>
<evidence type="ECO:0000256" key="2">
    <source>
        <dbReference type="ARBA" id="ARBA00022670"/>
    </source>
</evidence>
<evidence type="ECO:0000256" key="4">
    <source>
        <dbReference type="ARBA" id="ARBA00022807"/>
    </source>
</evidence>
<dbReference type="Gene3D" id="3.40.395.10">
    <property type="entry name" value="Adenoviral Proteinase, Chain A"/>
    <property type="match status" value="1"/>
</dbReference>
<dbReference type="InterPro" id="IPR038765">
    <property type="entry name" value="Papain-like_cys_pep_sf"/>
</dbReference>
<proteinExistence type="inferred from homology"/>
<keyword evidence="2" id="KW-0645">Protease</keyword>
<evidence type="ECO:0000313" key="6">
    <source>
        <dbReference type="EMBL" id="CAG8566750.1"/>
    </source>
</evidence>
<dbReference type="GO" id="GO:0006508">
    <property type="term" value="P:proteolysis"/>
    <property type="evidence" value="ECO:0007669"/>
    <property type="project" value="UniProtKB-KW"/>
</dbReference>
<dbReference type="GO" id="GO:0019784">
    <property type="term" value="F:deNEDDylase activity"/>
    <property type="evidence" value="ECO:0007669"/>
    <property type="project" value="InterPro"/>
</dbReference>
<evidence type="ECO:0000313" key="7">
    <source>
        <dbReference type="Proteomes" id="UP000789396"/>
    </source>
</evidence>
<gene>
    <name evidence="6" type="ORF">RFULGI_LOCUS5291</name>
</gene>
<name>A0A9N9FZD4_9GLOM</name>
<protein>
    <submittedName>
        <fullName evidence="6">15605_t:CDS:1</fullName>
    </submittedName>
</protein>
<dbReference type="SUPFAM" id="SSF54001">
    <property type="entry name" value="Cysteine proteinases"/>
    <property type="match status" value="1"/>
</dbReference>
<dbReference type="PANTHER" id="PTHR46468">
    <property type="entry name" value="SENTRIN-SPECIFIC PROTEASE 8"/>
    <property type="match status" value="1"/>
</dbReference>
<keyword evidence="7" id="KW-1185">Reference proteome</keyword>
<evidence type="ECO:0000256" key="1">
    <source>
        <dbReference type="ARBA" id="ARBA00005234"/>
    </source>
</evidence>
<organism evidence="6 7">
    <name type="scientific">Racocetra fulgida</name>
    <dbReference type="NCBI Taxonomy" id="60492"/>
    <lineage>
        <taxon>Eukaryota</taxon>
        <taxon>Fungi</taxon>
        <taxon>Fungi incertae sedis</taxon>
        <taxon>Mucoromycota</taxon>
        <taxon>Glomeromycotina</taxon>
        <taxon>Glomeromycetes</taxon>
        <taxon>Diversisporales</taxon>
        <taxon>Gigasporaceae</taxon>
        <taxon>Racocetra</taxon>
    </lineage>
</organism>
<reference evidence="6" key="1">
    <citation type="submission" date="2021-06" db="EMBL/GenBank/DDBJ databases">
        <authorList>
            <person name="Kallberg Y."/>
            <person name="Tangrot J."/>
            <person name="Rosling A."/>
        </authorList>
    </citation>
    <scope>NUCLEOTIDE SEQUENCE</scope>
    <source>
        <strain evidence="6">IN212</strain>
    </source>
</reference>
<dbReference type="EMBL" id="CAJVPZ010005860">
    <property type="protein sequence ID" value="CAG8566750.1"/>
    <property type="molecule type" value="Genomic_DNA"/>
</dbReference>
<dbReference type="PANTHER" id="PTHR46468:SF1">
    <property type="entry name" value="SENTRIN-SPECIFIC PROTEASE 8"/>
    <property type="match status" value="1"/>
</dbReference>
<sequence length="143" mass="16817">VERLPKDPRFKILPAHQFHLTKEAKRKNDPLIFKELLTELTNFKGELVFIPVNNPNFHWSLLVFEVKTKKLYHYDTLGGANYQYVKPLVRELLEQIRGVRNIKEEYLSKYFVPKHGIRQNNGSDCGIAVIAIMRRIIELKNQS</sequence>
<feature type="non-terminal residue" evidence="6">
    <location>
        <position position="1"/>
    </location>
</feature>
<comment type="similarity">
    <text evidence="1">Belongs to the peptidase C48 family.</text>
</comment>
<comment type="caution">
    <text evidence="6">The sequence shown here is derived from an EMBL/GenBank/DDBJ whole genome shotgun (WGS) entry which is preliminary data.</text>
</comment>